<feature type="coiled-coil region" evidence="1">
    <location>
        <begin position="144"/>
        <end position="171"/>
    </location>
</feature>
<organism evidence="2 3">
    <name type="scientific">Eumeta variegata</name>
    <name type="common">Bagworm moth</name>
    <name type="synonym">Eumeta japonica</name>
    <dbReference type="NCBI Taxonomy" id="151549"/>
    <lineage>
        <taxon>Eukaryota</taxon>
        <taxon>Metazoa</taxon>
        <taxon>Ecdysozoa</taxon>
        <taxon>Arthropoda</taxon>
        <taxon>Hexapoda</taxon>
        <taxon>Insecta</taxon>
        <taxon>Pterygota</taxon>
        <taxon>Neoptera</taxon>
        <taxon>Endopterygota</taxon>
        <taxon>Lepidoptera</taxon>
        <taxon>Glossata</taxon>
        <taxon>Ditrysia</taxon>
        <taxon>Tineoidea</taxon>
        <taxon>Psychidae</taxon>
        <taxon>Oiketicinae</taxon>
        <taxon>Eumeta</taxon>
    </lineage>
</organism>
<evidence type="ECO:0000313" key="2">
    <source>
        <dbReference type="EMBL" id="GBP46501.1"/>
    </source>
</evidence>
<proteinExistence type="predicted"/>
<name>A0A4C1W602_EUMVA</name>
<comment type="caution">
    <text evidence="2">The sequence shown here is derived from an EMBL/GenBank/DDBJ whole genome shotgun (WGS) entry which is preliminary data.</text>
</comment>
<accession>A0A4C1W602</accession>
<protein>
    <submittedName>
        <fullName evidence="2">Dynein regulatory complex subunit 2</fullName>
    </submittedName>
</protein>
<dbReference type="Proteomes" id="UP000299102">
    <property type="component" value="Unassembled WGS sequence"/>
</dbReference>
<keyword evidence="1" id="KW-0175">Coiled coil</keyword>
<reference evidence="2 3" key="1">
    <citation type="journal article" date="2019" name="Commun. Biol.">
        <title>The bagworm genome reveals a unique fibroin gene that provides high tensile strength.</title>
        <authorList>
            <person name="Kono N."/>
            <person name="Nakamura H."/>
            <person name="Ohtoshi R."/>
            <person name="Tomita M."/>
            <person name="Numata K."/>
            <person name="Arakawa K."/>
        </authorList>
    </citation>
    <scope>NUCLEOTIDE SEQUENCE [LARGE SCALE GENOMIC DNA]</scope>
</reference>
<dbReference type="AlphaFoldDB" id="A0A4C1W602"/>
<evidence type="ECO:0000256" key="1">
    <source>
        <dbReference type="SAM" id="Coils"/>
    </source>
</evidence>
<keyword evidence="3" id="KW-1185">Reference proteome</keyword>
<gene>
    <name evidence="2" type="primary">CCDC65</name>
    <name evidence="2" type="ORF">EVAR_45921_1</name>
</gene>
<dbReference type="OrthoDB" id="7760980at2759"/>
<sequence length="370" mass="43067">MWIFKRSAHELREQPSIAREAGTLTRIGRGCRAADAEVPHAHALIPGSVMSRPTAGHSRASLFGHEEDMNLLRQPKEIEVERLKNGLRDLYTGFLEKHASMLAHYQVLREKDLFYQQNITRNEARIHRASEISLALQKQWTKTESVMKSKLEKFQEKKEQLSKRYWNLKCSTKRDKATMAADLENMVNASHSATERLEHVKDKLVKILLLSEICGKYERNDDKFMPYGESTEEEATDYENLDPTMIEECKDFKKMDKFLLKINRVRVQVLCLRAEKERINKENTDLKDYIKSYLTDLALNGTEQPRTAFSTESKKVGFVQRNLRTRPVTCIEGALSNAVLHERRMKLEKKNKEAAHIYAYPRYQSWTQTT</sequence>
<evidence type="ECO:0000313" key="3">
    <source>
        <dbReference type="Proteomes" id="UP000299102"/>
    </source>
</evidence>
<dbReference type="EMBL" id="BGZK01000485">
    <property type="protein sequence ID" value="GBP46501.1"/>
    <property type="molecule type" value="Genomic_DNA"/>
</dbReference>